<gene>
    <name evidence="5" type="ORF">UN63_15475</name>
</gene>
<dbReference type="AlphaFoldDB" id="A0A2P5TIG8"/>
<dbReference type="InterPro" id="IPR042244">
    <property type="entry name" value="HypD_2_sf"/>
</dbReference>
<organism evidence="5 6">
    <name type="scientific">Oceanisphaera arctica</name>
    <dbReference type="NCBI Taxonomy" id="641510"/>
    <lineage>
        <taxon>Bacteria</taxon>
        <taxon>Pseudomonadati</taxon>
        <taxon>Pseudomonadota</taxon>
        <taxon>Gammaproteobacteria</taxon>
        <taxon>Aeromonadales</taxon>
        <taxon>Aeromonadaceae</taxon>
        <taxon>Oceanisphaera</taxon>
    </lineage>
</organism>
<dbReference type="GO" id="GO:0005506">
    <property type="term" value="F:iron ion binding"/>
    <property type="evidence" value="ECO:0007669"/>
    <property type="project" value="TreeGrafter"/>
</dbReference>
<keyword evidence="3" id="KW-0408">Iron</keyword>
<dbReference type="InterPro" id="IPR002780">
    <property type="entry name" value="Hyd_form_HypD"/>
</dbReference>
<evidence type="ECO:0000313" key="6">
    <source>
        <dbReference type="Proteomes" id="UP000242231"/>
    </source>
</evidence>
<dbReference type="GO" id="GO:0070025">
    <property type="term" value="F:carbon monoxide binding"/>
    <property type="evidence" value="ECO:0007669"/>
    <property type="project" value="TreeGrafter"/>
</dbReference>
<dbReference type="PANTHER" id="PTHR30149">
    <property type="entry name" value="HYDROGENASE PROTEIN ASSEMBLY PROTEIN HYPD"/>
    <property type="match status" value="1"/>
</dbReference>
<proteinExistence type="inferred from homology"/>
<dbReference type="Proteomes" id="UP000242231">
    <property type="component" value="Unassembled WGS sequence"/>
</dbReference>
<reference evidence="6" key="1">
    <citation type="submission" date="2016-11" db="EMBL/GenBank/DDBJ databases">
        <authorList>
            <person name="Sisinthy S."/>
            <person name="Ara S."/>
            <person name="Gundlapally S.R."/>
        </authorList>
    </citation>
    <scope>NUCLEOTIDE SEQUENCE [LARGE SCALE GENOMIC DNA]</scope>
    <source>
        <strain evidence="6">V1-41</strain>
    </source>
</reference>
<evidence type="ECO:0000256" key="3">
    <source>
        <dbReference type="ARBA" id="ARBA00023004"/>
    </source>
</evidence>
<dbReference type="NCBIfam" id="TIGR00075">
    <property type="entry name" value="hypD"/>
    <property type="match status" value="1"/>
</dbReference>
<dbReference type="PIRSF" id="PIRSF005622">
    <property type="entry name" value="Hydrgn_mat_hypD"/>
    <property type="match status" value="1"/>
</dbReference>
<dbReference type="InterPro" id="IPR042243">
    <property type="entry name" value="HypD_1"/>
</dbReference>
<evidence type="ECO:0000256" key="2">
    <source>
        <dbReference type="ARBA" id="ARBA00022723"/>
    </source>
</evidence>
<dbReference type="GO" id="GO:0051604">
    <property type="term" value="P:protein maturation"/>
    <property type="evidence" value="ECO:0007669"/>
    <property type="project" value="TreeGrafter"/>
</dbReference>
<sequence>MSLTHDFRDAGRVKALLAAITREAEPVAARLGRPLQIMEVCGGHTHAIFRFGLNQLLPASIEFIHGPGCPVCVLPVAAVDQAVSLARRADVILASFGDPLRVPGSRGSLLQARAEGAEVKVLYSPFDALALAQANPDKQIVFFAIGFDTTMPGIAHSLLAADRAGIGNLRFLCHHIRLMPTLTGLLEAGEIKLDGFVGPGHVSMVIGSRVYAPIAERYHKPLVIAGFEPVDFLQALYQLILQLAQGRCAIENAYGRVVAAEGNPAALKVIDQVFESGVDSHWRGLGTVPGSGVRVRERYRHLDASTSLASLPPIEAAAEPAWCNAVLTGRIKPHQCPLFRRHCTPQNPVGALMVSSEGACAAYYQYRPEQFQAEKHQDKETSGDQ</sequence>
<comment type="caution">
    <text evidence="5">The sequence shown here is derived from an EMBL/GenBank/DDBJ whole genome shotgun (WGS) entry which is preliminary data.</text>
</comment>
<evidence type="ECO:0000256" key="4">
    <source>
        <dbReference type="PIRNR" id="PIRNR005622"/>
    </source>
</evidence>
<comment type="similarity">
    <text evidence="1 4">Belongs to the HypD family.</text>
</comment>
<evidence type="ECO:0000313" key="5">
    <source>
        <dbReference type="EMBL" id="PPL14546.1"/>
    </source>
</evidence>
<protein>
    <recommendedName>
        <fullName evidence="4">Hydrogenase maturation factor</fullName>
    </recommendedName>
</protein>
<dbReference type="Gene3D" id="3.40.50.11740">
    <property type="entry name" value="HypD, alpha/beta domain 2"/>
    <property type="match status" value="2"/>
</dbReference>
<dbReference type="Pfam" id="PF01924">
    <property type="entry name" value="HypD"/>
    <property type="match status" value="1"/>
</dbReference>
<evidence type="ECO:0000256" key="1">
    <source>
        <dbReference type="ARBA" id="ARBA00007888"/>
    </source>
</evidence>
<dbReference type="GO" id="GO:0051539">
    <property type="term" value="F:4 iron, 4 sulfur cluster binding"/>
    <property type="evidence" value="ECO:0007669"/>
    <property type="project" value="TreeGrafter"/>
</dbReference>
<dbReference type="OrthoDB" id="9770424at2"/>
<accession>A0A2P5TIG8</accession>
<dbReference type="EMBL" id="MPZM01000058">
    <property type="protein sequence ID" value="PPL14546.1"/>
    <property type="molecule type" value="Genomic_DNA"/>
</dbReference>
<dbReference type="PANTHER" id="PTHR30149:SF0">
    <property type="entry name" value="HYDROGENASE MATURATION FACTOR HYPD"/>
    <property type="match status" value="1"/>
</dbReference>
<name>A0A2P5TIG8_9GAMM</name>
<keyword evidence="2" id="KW-0479">Metal-binding</keyword>
<keyword evidence="6" id="KW-1185">Reference proteome</keyword>
<dbReference type="RefSeq" id="WP_104488268.1">
    <property type="nucleotide sequence ID" value="NZ_BMYB01000016.1"/>
</dbReference>
<dbReference type="Gene3D" id="6.10.20.100">
    <property type="match status" value="1"/>
</dbReference>